<dbReference type="InterPro" id="IPR006845">
    <property type="entry name" value="Pex_N"/>
</dbReference>
<dbReference type="GO" id="GO:0016558">
    <property type="term" value="P:protein import into peroxisome matrix"/>
    <property type="evidence" value="ECO:0007669"/>
    <property type="project" value="InterPro"/>
</dbReference>
<dbReference type="GO" id="GO:0005778">
    <property type="term" value="C:peroxisomal membrane"/>
    <property type="evidence" value="ECO:0007669"/>
    <property type="project" value="UniProtKB-SubCell"/>
</dbReference>
<dbReference type="PANTHER" id="PTHR48178">
    <property type="entry name" value="PEROXISOME BIOGENESIS FACTOR 2"/>
    <property type="match status" value="1"/>
</dbReference>
<keyword evidence="7" id="KW-0479">Metal-binding</keyword>
<dbReference type="GO" id="GO:0008270">
    <property type="term" value="F:zinc ion binding"/>
    <property type="evidence" value="ECO:0007669"/>
    <property type="project" value="UniProtKB-KW"/>
</dbReference>
<evidence type="ECO:0000256" key="3">
    <source>
        <dbReference type="ARBA" id="ARBA00008704"/>
    </source>
</evidence>
<evidence type="ECO:0000256" key="6">
    <source>
        <dbReference type="ARBA" id="ARBA00022692"/>
    </source>
</evidence>
<evidence type="ECO:0000256" key="9">
    <source>
        <dbReference type="ARBA" id="ARBA00022786"/>
    </source>
</evidence>
<keyword evidence="11" id="KW-0653">Protein transport</keyword>
<comment type="similarity">
    <text evidence="3">Belongs to the pex2/pex10/pex12 family.</text>
</comment>
<reference evidence="20" key="1">
    <citation type="journal article" date="2011" name="Genome Res.">
        <title>Deep small RNA sequencing from the nematode Ascaris reveals conservation, functional diversification, and novel developmental profiles.</title>
        <authorList>
            <person name="Wang J."/>
            <person name="Czech B."/>
            <person name="Crunk A."/>
            <person name="Wallace A."/>
            <person name="Mitreva M."/>
            <person name="Hannon G.J."/>
            <person name="Davis R.E."/>
        </authorList>
    </citation>
    <scope>NUCLEOTIDE SEQUENCE</scope>
</reference>
<sequence length="294" mass="34434">MDSKALRVTQLDSHILDAEIEDIIHSGIDALIAQLPPTIAPYVERFRIELQLFSDFLLWSHRLSKGCSPGQKLLDVRYERYSRRTVVMHFSMTVLISYFHDRLSRILLRYIPSKRMQQMNGLYRLILLAYHYMFLHFGGYGTLIERLLHLRAVHCSPPVLGTMNFDTMNRELMWHAFRDFLLFLLPIKATLQRLWIRWKLRQAVSKRKQRESESCTSRFARVLLPQGERYFPSTKESVSVQKRVLNATNGVLKCVRCEQNAIIPTRNIACGHICCYYCFSIEPWCASCGTIVER</sequence>
<keyword evidence="13 18" id="KW-0472">Membrane</keyword>
<evidence type="ECO:0000256" key="16">
    <source>
        <dbReference type="ARBA" id="ARBA00034438"/>
    </source>
</evidence>
<evidence type="ECO:0000256" key="2">
    <source>
        <dbReference type="ARBA" id="ARBA00004906"/>
    </source>
</evidence>
<feature type="domain" description="Pex N-terminal" evidence="19">
    <location>
        <begin position="17"/>
        <end position="190"/>
    </location>
</feature>
<keyword evidence="5" id="KW-0808">Transferase</keyword>
<evidence type="ECO:0000259" key="19">
    <source>
        <dbReference type="Pfam" id="PF04757"/>
    </source>
</evidence>
<evidence type="ECO:0000256" key="4">
    <source>
        <dbReference type="ARBA" id="ARBA00022448"/>
    </source>
</evidence>
<comment type="catalytic activity">
    <reaction evidence="16">
        <text>[E2 ubiquitin-conjugating enzyme]-S-ubiquitinyl-L-cysteine + [acceptor protein]-L-cysteine = [E2 ubiquitin-conjugating enzyme]-L-cysteine + [acceptor protein]-S-ubiquitinyl-L-cysteine.</text>
        <dbReference type="EC" id="2.3.2.36"/>
    </reaction>
</comment>
<keyword evidence="9" id="KW-0833">Ubl conjugation pathway</keyword>
<protein>
    <recommendedName>
        <fullName evidence="17">RING-type E3 ubiquitin transferase (cysteine targeting)</fullName>
        <ecNumber evidence="17">2.3.2.36</ecNumber>
    </recommendedName>
    <alternativeName>
        <fullName evidence="15">Peroxin-2</fullName>
    </alternativeName>
</protein>
<name>F1LA91_ASCSU</name>
<dbReference type="EMBL" id="JI175287">
    <property type="protein sequence ID" value="ADY47045.1"/>
    <property type="molecule type" value="mRNA"/>
</dbReference>
<dbReference type="PANTHER" id="PTHR48178:SF1">
    <property type="entry name" value="PEROXISOME BIOGENESIS FACTOR 2"/>
    <property type="match status" value="1"/>
</dbReference>
<accession>F1LA91</accession>
<organism evidence="20">
    <name type="scientific">Ascaris suum</name>
    <name type="common">Pig roundworm</name>
    <name type="synonym">Ascaris lumbricoides</name>
    <dbReference type="NCBI Taxonomy" id="6253"/>
    <lineage>
        <taxon>Eukaryota</taxon>
        <taxon>Metazoa</taxon>
        <taxon>Ecdysozoa</taxon>
        <taxon>Nematoda</taxon>
        <taxon>Chromadorea</taxon>
        <taxon>Rhabditida</taxon>
        <taxon>Spirurina</taxon>
        <taxon>Ascaridomorpha</taxon>
        <taxon>Ascaridoidea</taxon>
        <taxon>Ascarididae</taxon>
        <taxon>Ascaris</taxon>
    </lineage>
</organism>
<proteinExistence type="evidence at transcript level"/>
<dbReference type="Pfam" id="PF04757">
    <property type="entry name" value="Pex2_Pex12"/>
    <property type="match status" value="1"/>
</dbReference>
<keyword evidence="4" id="KW-0813">Transport</keyword>
<keyword evidence="10" id="KW-0862">Zinc</keyword>
<evidence type="ECO:0000256" key="14">
    <source>
        <dbReference type="ARBA" id="ARBA00023140"/>
    </source>
</evidence>
<evidence type="ECO:0000256" key="8">
    <source>
        <dbReference type="ARBA" id="ARBA00022771"/>
    </source>
</evidence>
<evidence type="ECO:0000256" key="11">
    <source>
        <dbReference type="ARBA" id="ARBA00022927"/>
    </source>
</evidence>
<dbReference type="GO" id="GO:0061630">
    <property type="term" value="F:ubiquitin protein ligase activity"/>
    <property type="evidence" value="ECO:0007669"/>
    <property type="project" value="UniProtKB-EC"/>
</dbReference>
<comment type="pathway">
    <text evidence="2">Protein modification; protein ubiquitination.</text>
</comment>
<evidence type="ECO:0000256" key="13">
    <source>
        <dbReference type="ARBA" id="ARBA00023136"/>
    </source>
</evidence>
<dbReference type="EC" id="2.3.2.36" evidence="17"/>
<evidence type="ECO:0000313" key="20">
    <source>
        <dbReference type="EMBL" id="ADY47045.1"/>
    </source>
</evidence>
<evidence type="ECO:0000256" key="7">
    <source>
        <dbReference type="ARBA" id="ARBA00022723"/>
    </source>
</evidence>
<dbReference type="AlphaFoldDB" id="F1LA91"/>
<evidence type="ECO:0000256" key="12">
    <source>
        <dbReference type="ARBA" id="ARBA00022989"/>
    </source>
</evidence>
<evidence type="ECO:0000256" key="1">
    <source>
        <dbReference type="ARBA" id="ARBA00004585"/>
    </source>
</evidence>
<keyword evidence="6 18" id="KW-0812">Transmembrane</keyword>
<evidence type="ECO:0000256" key="17">
    <source>
        <dbReference type="ARBA" id="ARBA00034523"/>
    </source>
</evidence>
<keyword evidence="8" id="KW-0863">Zinc-finger</keyword>
<comment type="subcellular location">
    <subcellularLocation>
        <location evidence="1">Peroxisome membrane</location>
        <topology evidence="1">Multi-pass membrane protein</topology>
    </subcellularLocation>
</comment>
<keyword evidence="14" id="KW-0576">Peroxisome</keyword>
<evidence type="ECO:0000256" key="10">
    <source>
        <dbReference type="ARBA" id="ARBA00022833"/>
    </source>
</evidence>
<dbReference type="InterPro" id="IPR025654">
    <property type="entry name" value="PEX2/10"/>
</dbReference>
<keyword evidence="12 18" id="KW-1133">Transmembrane helix</keyword>
<evidence type="ECO:0000256" key="18">
    <source>
        <dbReference type="SAM" id="Phobius"/>
    </source>
</evidence>
<feature type="transmembrane region" description="Helical" evidence="18">
    <location>
        <begin position="121"/>
        <end position="140"/>
    </location>
</feature>
<evidence type="ECO:0000256" key="5">
    <source>
        <dbReference type="ARBA" id="ARBA00022679"/>
    </source>
</evidence>
<evidence type="ECO:0000256" key="15">
    <source>
        <dbReference type="ARBA" id="ARBA00032511"/>
    </source>
</evidence>